<feature type="transmembrane region" description="Helical" evidence="7">
    <location>
        <begin position="140"/>
        <end position="161"/>
    </location>
</feature>
<dbReference type="GO" id="GO:0022857">
    <property type="term" value="F:transmembrane transporter activity"/>
    <property type="evidence" value="ECO:0007669"/>
    <property type="project" value="InterPro"/>
</dbReference>
<feature type="transmembrane region" description="Helical" evidence="7">
    <location>
        <begin position="50"/>
        <end position="70"/>
    </location>
</feature>
<feature type="transmembrane region" description="Helical" evidence="7">
    <location>
        <begin position="228"/>
        <end position="248"/>
    </location>
</feature>
<proteinExistence type="predicted"/>
<reference evidence="9 10" key="1">
    <citation type="submission" date="2020-02" db="EMBL/GenBank/DDBJ databases">
        <authorList>
            <person name="Li X.-J."/>
            <person name="Feng X.-M."/>
        </authorList>
    </citation>
    <scope>NUCLEOTIDE SEQUENCE [LARGE SCALE GENOMIC DNA]</scope>
    <source>
        <strain evidence="9 10">CGMCC 4.7225</strain>
    </source>
</reference>
<keyword evidence="5 7" id="KW-1133">Transmembrane helix</keyword>
<feature type="transmembrane region" description="Helical" evidence="7">
    <location>
        <begin position="14"/>
        <end position="38"/>
    </location>
</feature>
<feature type="transmembrane region" description="Helical" evidence="7">
    <location>
        <begin position="269"/>
        <end position="294"/>
    </location>
</feature>
<evidence type="ECO:0000256" key="7">
    <source>
        <dbReference type="SAM" id="Phobius"/>
    </source>
</evidence>
<evidence type="ECO:0000259" key="8">
    <source>
        <dbReference type="PROSITE" id="PS50850"/>
    </source>
</evidence>
<feature type="transmembrane region" description="Helical" evidence="7">
    <location>
        <begin position="82"/>
        <end position="101"/>
    </location>
</feature>
<dbReference type="EMBL" id="JAAGOB010000004">
    <property type="protein sequence ID" value="NED95343.1"/>
    <property type="molecule type" value="Genomic_DNA"/>
</dbReference>
<keyword evidence="10" id="KW-1185">Reference proteome</keyword>
<dbReference type="PANTHER" id="PTHR42718">
    <property type="entry name" value="MAJOR FACILITATOR SUPERFAMILY MULTIDRUG TRANSPORTER MFSC"/>
    <property type="match status" value="1"/>
</dbReference>
<feature type="transmembrane region" description="Helical" evidence="7">
    <location>
        <begin position="359"/>
        <end position="385"/>
    </location>
</feature>
<organism evidence="9 10">
    <name type="scientific">Phytoactinopolyspora alkaliphila</name>
    <dbReference type="NCBI Taxonomy" id="1783498"/>
    <lineage>
        <taxon>Bacteria</taxon>
        <taxon>Bacillati</taxon>
        <taxon>Actinomycetota</taxon>
        <taxon>Actinomycetes</taxon>
        <taxon>Jiangellales</taxon>
        <taxon>Jiangellaceae</taxon>
        <taxon>Phytoactinopolyspora</taxon>
    </lineage>
</organism>
<dbReference type="Gene3D" id="1.20.1720.10">
    <property type="entry name" value="Multidrug resistance protein D"/>
    <property type="match status" value="2"/>
</dbReference>
<feature type="domain" description="Major facilitator superfamily (MFS) profile" evidence="8">
    <location>
        <begin position="16"/>
        <end position="502"/>
    </location>
</feature>
<evidence type="ECO:0000313" key="10">
    <source>
        <dbReference type="Proteomes" id="UP000469185"/>
    </source>
</evidence>
<sequence>MTTTAPPRAGSREWIGLAVLALPAMLVVMDLTVLHLAVPHLSADLQPSSTQLLWITDIYGFLIAGFLITMGSLGDRIGRRRLLFMGGAAFAVASVLAAYSTSPEMLIATRALLGIAGATLMPSTLSLIRNMFLDSRQRTTAISIWAMSFMVGGSIGPLVGGALLENFWWGSVFLVGVPVMVLLLVVGPFLLPEYRSTNTARLDLVSALLLLATALPVIYGIKELAKDGWSPVPVAAIVAGVAAGVVFLRRQRTLDDPLIDVKLFRNPAFSVSLAAMTAATFVMMGLNLFIMQYLQLVHGLSPWRTGLWVLPMTAAGIIGMMLAPTLVRWIRPAFLISAGLFIGAVGIALFVQVEEGSGIAPLIVGAAIMAGGFSPAAALGIDLVIGAAPPDSAGAASAVSETSQEFGGALGLAILGSIGTAVYRNQLADVPAGTPGPAADAARDTLAGALVTAENLPAEVAVPLVNAAQAAFTQGLHMTAITGSALVAIAASFAAILLRHIRPYAGHSEEVASAAEHVASAAPALPDTPVLEVDVIPAPSRTGDTVAERS</sequence>
<feature type="transmembrane region" description="Helical" evidence="7">
    <location>
        <begin position="406"/>
        <end position="423"/>
    </location>
</feature>
<evidence type="ECO:0000256" key="1">
    <source>
        <dbReference type="ARBA" id="ARBA00004651"/>
    </source>
</evidence>
<feature type="transmembrane region" description="Helical" evidence="7">
    <location>
        <begin position="306"/>
        <end position="327"/>
    </location>
</feature>
<feature type="transmembrane region" description="Helical" evidence="7">
    <location>
        <begin position="167"/>
        <end position="190"/>
    </location>
</feature>
<dbReference type="InterPro" id="IPR011701">
    <property type="entry name" value="MFS"/>
</dbReference>
<name>A0A6N9YK17_9ACTN</name>
<evidence type="ECO:0000256" key="4">
    <source>
        <dbReference type="ARBA" id="ARBA00022692"/>
    </source>
</evidence>
<dbReference type="CDD" id="cd17321">
    <property type="entry name" value="MFS_MMR_MDR_like"/>
    <property type="match status" value="1"/>
</dbReference>
<evidence type="ECO:0000256" key="6">
    <source>
        <dbReference type="ARBA" id="ARBA00023136"/>
    </source>
</evidence>
<dbReference type="Pfam" id="PF07690">
    <property type="entry name" value="MFS_1"/>
    <property type="match status" value="1"/>
</dbReference>
<dbReference type="InterPro" id="IPR020846">
    <property type="entry name" value="MFS_dom"/>
</dbReference>
<accession>A0A6N9YK17</accession>
<feature type="transmembrane region" description="Helical" evidence="7">
    <location>
        <begin position="476"/>
        <end position="498"/>
    </location>
</feature>
<evidence type="ECO:0000256" key="5">
    <source>
        <dbReference type="ARBA" id="ARBA00022989"/>
    </source>
</evidence>
<dbReference type="AlphaFoldDB" id="A0A6N9YK17"/>
<keyword evidence="3" id="KW-1003">Cell membrane</keyword>
<dbReference type="GO" id="GO:0005886">
    <property type="term" value="C:plasma membrane"/>
    <property type="evidence" value="ECO:0007669"/>
    <property type="project" value="UniProtKB-SubCell"/>
</dbReference>
<feature type="transmembrane region" description="Helical" evidence="7">
    <location>
        <begin position="202"/>
        <end position="222"/>
    </location>
</feature>
<feature type="transmembrane region" description="Helical" evidence="7">
    <location>
        <begin position="334"/>
        <end position="353"/>
    </location>
</feature>
<evidence type="ECO:0000256" key="2">
    <source>
        <dbReference type="ARBA" id="ARBA00022448"/>
    </source>
</evidence>
<gene>
    <name evidence="9" type="ORF">G1H11_08440</name>
</gene>
<keyword evidence="2" id="KW-0813">Transport</keyword>
<dbReference type="PANTHER" id="PTHR42718:SF47">
    <property type="entry name" value="METHYL VIOLOGEN RESISTANCE PROTEIN SMVA"/>
    <property type="match status" value="1"/>
</dbReference>
<dbReference type="Proteomes" id="UP000469185">
    <property type="component" value="Unassembled WGS sequence"/>
</dbReference>
<keyword evidence="6 7" id="KW-0472">Membrane</keyword>
<dbReference type="PROSITE" id="PS50850">
    <property type="entry name" value="MFS"/>
    <property type="match status" value="1"/>
</dbReference>
<keyword evidence="4 7" id="KW-0812">Transmembrane</keyword>
<dbReference type="InterPro" id="IPR036259">
    <property type="entry name" value="MFS_trans_sf"/>
</dbReference>
<comment type="caution">
    <text evidence="9">The sequence shown here is derived from an EMBL/GenBank/DDBJ whole genome shotgun (WGS) entry which is preliminary data.</text>
</comment>
<feature type="transmembrane region" description="Helical" evidence="7">
    <location>
        <begin position="107"/>
        <end position="128"/>
    </location>
</feature>
<evidence type="ECO:0000256" key="3">
    <source>
        <dbReference type="ARBA" id="ARBA00022475"/>
    </source>
</evidence>
<evidence type="ECO:0000313" key="9">
    <source>
        <dbReference type="EMBL" id="NED95343.1"/>
    </source>
</evidence>
<comment type="subcellular location">
    <subcellularLocation>
        <location evidence="1">Cell membrane</location>
        <topology evidence="1">Multi-pass membrane protein</topology>
    </subcellularLocation>
</comment>
<dbReference type="SUPFAM" id="SSF103473">
    <property type="entry name" value="MFS general substrate transporter"/>
    <property type="match status" value="1"/>
</dbReference>
<protein>
    <submittedName>
        <fullName evidence="9">MFS transporter</fullName>
    </submittedName>
</protein>